<comment type="caution">
    <text evidence="2">The sequence shown here is derived from an EMBL/GenBank/DDBJ whole genome shotgun (WGS) entry which is preliminary data.</text>
</comment>
<feature type="non-terminal residue" evidence="2">
    <location>
        <position position="1"/>
    </location>
</feature>
<reference evidence="2 3" key="1">
    <citation type="submission" date="2021-06" db="EMBL/GenBank/DDBJ databases">
        <authorList>
            <person name="Kallberg Y."/>
            <person name="Tangrot J."/>
            <person name="Rosling A."/>
        </authorList>
    </citation>
    <scope>NUCLEOTIDE SEQUENCE [LARGE SCALE GENOMIC DNA]</scope>
    <source>
        <strain evidence="2 3">120-4 pot B 10/14</strain>
    </source>
</reference>
<name>A0ABN7VVM2_GIGMA</name>
<sequence length="60" mass="6798">RIIGICSHFLFCATVGPNSLWIKVYLTAVAVFVTLIYRIDTEIDEEIKKSKEGNELPDKV</sequence>
<evidence type="ECO:0000313" key="3">
    <source>
        <dbReference type="Proteomes" id="UP000789901"/>
    </source>
</evidence>
<dbReference type="EMBL" id="CAJVQB010023335">
    <property type="protein sequence ID" value="CAG8801610.1"/>
    <property type="molecule type" value="Genomic_DNA"/>
</dbReference>
<gene>
    <name evidence="2" type="ORF">GMARGA_LOCUS23231</name>
</gene>
<evidence type="ECO:0000313" key="2">
    <source>
        <dbReference type="EMBL" id="CAG8801610.1"/>
    </source>
</evidence>
<protein>
    <submittedName>
        <fullName evidence="2">7817_t:CDS:1</fullName>
    </submittedName>
</protein>
<dbReference type="Proteomes" id="UP000789901">
    <property type="component" value="Unassembled WGS sequence"/>
</dbReference>
<proteinExistence type="predicted"/>
<keyword evidence="1" id="KW-0472">Membrane</keyword>
<keyword evidence="3" id="KW-1185">Reference proteome</keyword>
<evidence type="ECO:0000256" key="1">
    <source>
        <dbReference type="SAM" id="Phobius"/>
    </source>
</evidence>
<organism evidence="2 3">
    <name type="scientific">Gigaspora margarita</name>
    <dbReference type="NCBI Taxonomy" id="4874"/>
    <lineage>
        <taxon>Eukaryota</taxon>
        <taxon>Fungi</taxon>
        <taxon>Fungi incertae sedis</taxon>
        <taxon>Mucoromycota</taxon>
        <taxon>Glomeromycotina</taxon>
        <taxon>Glomeromycetes</taxon>
        <taxon>Diversisporales</taxon>
        <taxon>Gigasporaceae</taxon>
        <taxon>Gigaspora</taxon>
    </lineage>
</organism>
<keyword evidence="1" id="KW-0812">Transmembrane</keyword>
<feature type="transmembrane region" description="Helical" evidence="1">
    <location>
        <begin position="20"/>
        <end position="39"/>
    </location>
</feature>
<accession>A0ABN7VVM2</accession>
<keyword evidence="1" id="KW-1133">Transmembrane helix</keyword>